<dbReference type="PANTHER" id="PTHR11122">
    <property type="entry name" value="APOSPORY-ASSOCIATED PROTEIN C-RELATED"/>
    <property type="match status" value="1"/>
</dbReference>
<proteinExistence type="predicted"/>
<protein>
    <submittedName>
        <fullName evidence="1">Uncharacterized protein</fullName>
    </submittedName>
</protein>
<dbReference type="InterPro" id="IPR014718">
    <property type="entry name" value="GH-type_carb-bd"/>
</dbReference>
<name>A0A022QYF2_ERYGU</name>
<reference evidence="1 2" key="1">
    <citation type="journal article" date="2013" name="Proc. Natl. Acad. Sci. U.S.A.">
        <title>Fine-scale variation in meiotic recombination in Mimulus inferred from population shotgun sequencing.</title>
        <authorList>
            <person name="Hellsten U."/>
            <person name="Wright K.M."/>
            <person name="Jenkins J."/>
            <person name="Shu S."/>
            <person name="Yuan Y."/>
            <person name="Wessler S.R."/>
            <person name="Schmutz J."/>
            <person name="Willis J.H."/>
            <person name="Rokhsar D.S."/>
        </authorList>
    </citation>
    <scope>NUCLEOTIDE SEQUENCE [LARGE SCALE GENOMIC DNA]</scope>
    <source>
        <strain evidence="2">cv. DUN x IM62</strain>
    </source>
</reference>
<dbReference type="Gene3D" id="2.70.98.10">
    <property type="match status" value="1"/>
</dbReference>
<dbReference type="InterPro" id="IPR011013">
    <property type="entry name" value="Gal_mutarotase_sf_dom"/>
</dbReference>
<accession>A0A022QYF2</accession>
<dbReference type="PANTHER" id="PTHR11122:SF13">
    <property type="entry name" value="GLUCOSE-6-PHOSPHATE 1-EPIMERASE"/>
    <property type="match status" value="1"/>
</dbReference>
<dbReference type="Proteomes" id="UP000030748">
    <property type="component" value="Unassembled WGS sequence"/>
</dbReference>
<organism evidence="1 2">
    <name type="scientific">Erythranthe guttata</name>
    <name type="common">Yellow monkey flower</name>
    <name type="synonym">Mimulus guttatus</name>
    <dbReference type="NCBI Taxonomy" id="4155"/>
    <lineage>
        <taxon>Eukaryota</taxon>
        <taxon>Viridiplantae</taxon>
        <taxon>Streptophyta</taxon>
        <taxon>Embryophyta</taxon>
        <taxon>Tracheophyta</taxon>
        <taxon>Spermatophyta</taxon>
        <taxon>Magnoliopsida</taxon>
        <taxon>eudicotyledons</taxon>
        <taxon>Gunneridae</taxon>
        <taxon>Pentapetalae</taxon>
        <taxon>asterids</taxon>
        <taxon>lamiids</taxon>
        <taxon>Lamiales</taxon>
        <taxon>Phrymaceae</taxon>
        <taxon>Erythranthe</taxon>
    </lineage>
</organism>
<evidence type="ECO:0000313" key="1">
    <source>
        <dbReference type="EMBL" id="EYU32941.1"/>
    </source>
</evidence>
<dbReference type="GO" id="GO:0047938">
    <property type="term" value="F:glucose-6-phosphate 1-epimerase activity"/>
    <property type="evidence" value="ECO:0000318"/>
    <property type="project" value="GO_Central"/>
</dbReference>
<dbReference type="EMBL" id="KI630818">
    <property type="protein sequence ID" value="EYU32941.1"/>
    <property type="molecule type" value="Genomic_DNA"/>
</dbReference>
<dbReference type="GO" id="GO:0005975">
    <property type="term" value="P:carbohydrate metabolic process"/>
    <property type="evidence" value="ECO:0007669"/>
    <property type="project" value="InterPro"/>
</dbReference>
<evidence type="ECO:0000313" key="2">
    <source>
        <dbReference type="Proteomes" id="UP000030748"/>
    </source>
</evidence>
<dbReference type="GO" id="GO:0030246">
    <property type="term" value="F:carbohydrate binding"/>
    <property type="evidence" value="ECO:0007669"/>
    <property type="project" value="InterPro"/>
</dbReference>
<dbReference type="GO" id="GO:0005737">
    <property type="term" value="C:cytoplasm"/>
    <property type="evidence" value="ECO:0000318"/>
    <property type="project" value="GO_Central"/>
</dbReference>
<dbReference type="Pfam" id="PF01263">
    <property type="entry name" value="Aldose_epim"/>
    <property type="match status" value="1"/>
</dbReference>
<dbReference type="AlphaFoldDB" id="A0A022QYF2"/>
<dbReference type="InterPro" id="IPR008183">
    <property type="entry name" value="Aldose_1/G6P_1-epimerase"/>
</dbReference>
<sequence>MSSPLKPHERKFPIKDERRVRKFCTISDMSVYQSVVITDEDCLQSAEILISTGQVISWKTKGGEELLFVSEKINWKHDQPIRGGIPICFPKFLNNGNIENPFKAAWRIDTSVPKHNDKASLNLILEPSPADLLNWPHKFEFRMRYQAAVVGYLLMAARIRNTDDKPFTFQFCYQNYLPASDIRYY</sequence>
<dbReference type="SUPFAM" id="SSF74650">
    <property type="entry name" value="Galactose mutarotase-like"/>
    <property type="match status" value="1"/>
</dbReference>
<keyword evidence="2" id="KW-1185">Reference proteome</keyword>
<dbReference type="eggNOG" id="KOG1594">
    <property type="taxonomic scope" value="Eukaryota"/>
</dbReference>
<dbReference type="STRING" id="4155.A0A022QYF2"/>
<gene>
    <name evidence="1" type="ORF">MIMGU_mgv1a014584mg</name>
</gene>